<protein>
    <submittedName>
        <fullName evidence="1">Uncharacterized protein</fullName>
    </submittedName>
</protein>
<sequence>MKGHLFGGLNFAVHIAIPRYGCSVPKLEFPDWVQSMRAGKCKILPPGRNNPRHQYTLVVNQLESKLCRKGHGSPGGHQVDHGCPIIGSVQDSGSHFHVQPEKRPASPQCMVSDGNGNCVGVQAQDPPKNLNMAWQCMLTAQKANLILACIKRKVVSRLSEVIRSVETLPGILCPTLESPT</sequence>
<organism evidence="1 2">
    <name type="scientific">Limosa lapponica baueri</name>
    <dbReference type="NCBI Taxonomy" id="1758121"/>
    <lineage>
        <taxon>Eukaryota</taxon>
        <taxon>Metazoa</taxon>
        <taxon>Chordata</taxon>
        <taxon>Craniata</taxon>
        <taxon>Vertebrata</taxon>
        <taxon>Euteleostomi</taxon>
        <taxon>Archelosauria</taxon>
        <taxon>Archosauria</taxon>
        <taxon>Dinosauria</taxon>
        <taxon>Saurischia</taxon>
        <taxon>Theropoda</taxon>
        <taxon>Coelurosauria</taxon>
        <taxon>Aves</taxon>
        <taxon>Neognathae</taxon>
        <taxon>Neoaves</taxon>
        <taxon>Charadriiformes</taxon>
        <taxon>Scolopacidae</taxon>
        <taxon>Limosa</taxon>
    </lineage>
</organism>
<dbReference type="Proteomes" id="UP000233556">
    <property type="component" value="Unassembled WGS sequence"/>
</dbReference>
<evidence type="ECO:0000313" key="2">
    <source>
        <dbReference type="Proteomes" id="UP000233556"/>
    </source>
</evidence>
<accession>A0A2I0UU90</accession>
<keyword evidence="2" id="KW-1185">Reference proteome</keyword>
<dbReference type="EMBL" id="KZ505636">
    <property type="protein sequence ID" value="PKU49610.1"/>
    <property type="molecule type" value="Genomic_DNA"/>
</dbReference>
<gene>
    <name evidence="1" type="ORF">llap_163</name>
</gene>
<evidence type="ECO:0000313" key="1">
    <source>
        <dbReference type="EMBL" id="PKU49610.1"/>
    </source>
</evidence>
<dbReference type="AlphaFoldDB" id="A0A2I0UU90"/>
<name>A0A2I0UU90_LIMLA</name>
<proteinExistence type="predicted"/>
<reference evidence="2" key="2">
    <citation type="submission" date="2017-12" db="EMBL/GenBank/DDBJ databases">
        <title>Genome sequence of the Bar-tailed Godwit (Limosa lapponica baueri).</title>
        <authorList>
            <person name="Lima N.C.B."/>
            <person name="Parody-Merino A.M."/>
            <person name="Battley P.F."/>
            <person name="Fidler A.E."/>
            <person name="Prosdocimi F."/>
        </authorList>
    </citation>
    <scope>NUCLEOTIDE SEQUENCE [LARGE SCALE GENOMIC DNA]</scope>
</reference>
<reference evidence="2" key="1">
    <citation type="submission" date="2017-11" db="EMBL/GenBank/DDBJ databases">
        <authorList>
            <person name="Lima N.C."/>
            <person name="Parody-Merino A.M."/>
            <person name="Battley P.F."/>
            <person name="Fidler A.E."/>
            <person name="Prosdocimi F."/>
        </authorList>
    </citation>
    <scope>NUCLEOTIDE SEQUENCE [LARGE SCALE GENOMIC DNA]</scope>
</reference>